<feature type="chain" id="PRO_5035165619" evidence="1">
    <location>
        <begin position="19"/>
        <end position="173"/>
    </location>
</feature>
<evidence type="ECO:0000313" key="2">
    <source>
        <dbReference type="EMBL" id="KAG6516571.1"/>
    </source>
</evidence>
<name>A0A8J5LF90_ZINOF</name>
<accession>A0A8J5LF90</accession>
<gene>
    <name evidence="2" type="ORF">ZIOFF_027036</name>
</gene>
<keyword evidence="3" id="KW-1185">Reference proteome</keyword>
<organism evidence="2 3">
    <name type="scientific">Zingiber officinale</name>
    <name type="common">Ginger</name>
    <name type="synonym">Amomum zingiber</name>
    <dbReference type="NCBI Taxonomy" id="94328"/>
    <lineage>
        <taxon>Eukaryota</taxon>
        <taxon>Viridiplantae</taxon>
        <taxon>Streptophyta</taxon>
        <taxon>Embryophyta</taxon>
        <taxon>Tracheophyta</taxon>
        <taxon>Spermatophyta</taxon>
        <taxon>Magnoliopsida</taxon>
        <taxon>Liliopsida</taxon>
        <taxon>Zingiberales</taxon>
        <taxon>Zingiberaceae</taxon>
        <taxon>Zingiber</taxon>
    </lineage>
</organism>
<proteinExistence type="predicted"/>
<reference evidence="2 3" key="1">
    <citation type="submission" date="2020-08" db="EMBL/GenBank/DDBJ databases">
        <title>Plant Genome Project.</title>
        <authorList>
            <person name="Zhang R.-G."/>
        </authorList>
    </citation>
    <scope>NUCLEOTIDE SEQUENCE [LARGE SCALE GENOMIC DNA]</scope>
    <source>
        <tissue evidence="2">Rhizome</tissue>
    </source>
</reference>
<comment type="caution">
    <text evidence="2">The sequence shown here is derived from an EMBL/GenBank/DDBJ whole genome shotgun (WGS) entry which is preliminary data.</text>
</comment>
<dbReference type="EMBL" id="JACMSC010000007">
    <property type="protein sequence ID" value="KAG6516571.1"/>
    <property type="molecule type" value="Genomic_DNA"/>
</dbReference>
<dbReference type="AlphaFoldDB" id="A0A8J5LF90"/>
<evidence type="ECO:0000313" key="3">
    <source>
        <dbReference type="Proteomes" id="UP000734854"/>
    </source>
</evidence>
<feature type="signal peptide" evidence="1">
    <location>
        <begin position="1"/>
        <end position="18"/>
    </location>
</feature>
<evidence type="ECO:0000256" key="1">
    <source>
        <dbReference type="SAM" id="SignalP"/>
    </source>
</evidence>
<dbReference type="Proteomes" id="UP000734854">
    <property type="component" value="Unassembled WGS sequence"/>
</dbReference>
<sequence length="173" mass="18811">MSHVLGALLASSPLLAQAWTRCLRANAGSANFVIDRSDDAVFITFFGAQAVASLSGLGRGFFEPISLYSNTHDIFAPLGRGEEDDGRKPQPMLLQASALRLFMSLSEKNMKTYVCFTCKQLASSAGSIADCKGIRILAMASLFIVVSVHVYRTTAESEMHISTLYAPRRLPIF</sequence>
<keyword evidence="1" id="KW-0732">Signal</keyword>
<protein>
    <submittedName>
        <fullName evidence="2">Uncharacterized protein</fullName>
    </submittedName>
</protein>